<dbReference type="Proteomes" id="UP000644610">
    <property type="component" value="Unassembled WGS sequence"/>
</dbReference>
<reference evidence="1" key="1">
    <citation type="submission" date="2021-01" db="EMBL/GenBank/DDBJ databases">
        <title>Whole genome shotgun sequence of Planotetraspora silvatica NBRC 100141.</title>
        <authorList>
            <person name="Komaki H."/>
            <person name="Tamura T."/>
        </authorList>
    </citation>
    <scope>NUCLEOTIDE SEQUENCE</scope>
    <source>
        <strain evidence="1">NBRC 100141</strain>
    </source>
</reference>
<dbReference type="EMBL" id="BOOQ01000057">
    <property type="protein sequence ID" value="GII50933.1"/>
    <property type="molecule type" value="Genomic_DNA"/>
</dbReference>
<evidence type="ECO:0000313" key="2">
    <source>
        <dbReference type="Proteomes" id="UP000644610"/>
    </source>
</evidence>
<gene>
    <name evidence="1" type="ORF">Psi02_73570</name>
</gene>
<comment type="caution">
    <text evidence="1">The sequence shown here is derived from an EMBL/GenBank/DDBJ whole genome shotgun (WGS) entry which is preliminary data.</text>
</comment>
<protein>
    <submittedName>
        <fullName evidence="1">Uncharacterized protein</fullName>
    </submittedName>
</protein>
<keyword evidence="2" id="KW-1185">Reference proteome</keyword>
<evidence type="ECO:0000313" key="1">
    <source>
        <dbReference type="EMBL" id="GII50933.1"/>
    </source>
</evidence>
<name>A0A8J3UTC5_9ACTN</name>
<organism evidence="1 2">
    <name type="scientific">Planotetraspora silvatica</name>
    <dbReference type="NCBI Taxonomy" id="234614"/>
    <lineage>
        <taxon>Bacteria</taxon>
        <taxon>Bacillati</taxon>
        <taxon>Actinomycetota</taxon>
        <taxon>Actinomycetes</taxon>
        <taxon>Streptosporangiales</taxon>
        <taxon>Streptosporangiaceae</taxon>
        <taxon>Planotetraspora</taxon>
    </lineage>
</organism>
<sequence length="216" mass="22859">MRPYGKIRHVDSLSGREHMVSSTGVWIVGVIPGDEAVLLSEQFASAAGRRPAIPGHADDRGVPCTSQPGHPTSAAGRLVDLILSHGPILDTTRDAIMALYPAEEGPGLYVTAVRKVRPAVALRYGLGAEEISSSSGWFGDFLLTSEEVRQVLPLAEAALAITGPRRASVLARIDEWMSGLGESPDFDVAELLDRPLGVLRHASENGAGAAGLTAWY</sequence>
<proteinExistence type="predicted"/>
<dbReference type="AlphaFoldDB" id="A0A8J3UTC5"/>
<accession>A0A8J3UTC5</accession>